<dbReference type="GO" id="GO:0043565">
    <property type="term" value="F:sequence-specific DNA binding"/>
    <property type="evidence" value="ECO:0007669"/>
    <property type="project" value="InterPro"/>
</dbReference>
<accession>A0AA41YYK6</accession>
<name>A0AA41YYK6_9HYPH</name>
<evidence type="ECO:0000256" key="3">
    <source>
        <dbReference type="ARBA" id="ARBA00023163"/>
    </source>
</evidence>
<evidence type="ECO:0000256" key="2">
    <source>
        <dbReference type="ARBA" id="ARBA00023125"/>
    </source>
</evidence>
<keyword evidence="2" id="KW-0238">DNA-binding</keyword>
<comment type="caution">
    <text evidence="5">The sequence shown here is derived from an EMBL/GenBank/DDBJ whole genome shotgun (WGS) entry which is preliminary data.</text>
</comment>
<dbReference type="InterPro" id="IPR009057">
    <property type="entry name" value="Homeodomain-like_sf"/>
</dbReference>
<feature type="domain" description="HTH araC/xylS-type" evidence="4">
    <location>
        <begin position="218"/>
        <end position="318"/>
    </location>
</feature>
<dbReference type="AlphaFoldDB" id="A0AA41YYK6"/>
<dbReference type="InterPro" id="IPR035418">
    <property type="entry name" value="AraC-bd_2"/>
</dbReference>
<keyword evidence="3" id="KW-0804">Transcription</keyword>
<dbReference type="PROSITE" id="PS01124">
    <property type="entry name" value="HTH_ARAC_FAMILY_2"/>
    <property type="match status" value="1"/>
</dbReference>
<dbReference type="PRINTS" id="PR00032">
    <property type="entry name" value="HTHARAC"/>
</dbReference>
<evidence type="ECO:0000256" key="1">
    <source>
        <dbReference type="ARBA" id="ARBA00023015"/>
    </source>
</evidence>
<sequence>MEVVTLRATYSSAQTARDRTRSFWEEAVAAVYFPLELQFENGREFAGKLDTWSLGQVSVSRNVSDGLLYRRHARHLAAEREESFLITIPERNEIRFSQAGQEVRCRPGACLVERSHLPYEFSHRDPTSLWVLKIPNAQLKARVARPERLATLQFDVTGGVGALFVDMLRLSVERLDGRSEAAQSTAGWHLIDLLALTIGADDRVLGSQASSIRNAHLHRSEHFIRARLADARLSPQAVADHCGISLRYLHRLFEEEGTTVCDFIRTERLLACDAMLRDPLCRKSIAEIAYGMGFSDQAQFSRHYRARFGCTPREARAMSRFTVQ</sequence>
<dbReference type="SUPFAM" id="SSF46689">
    <property type="entry name" value="Homeodomain-like"/>
    <property type="match status" value="1"/>
</dbReference>
<dbReference type="PANTHER" id="PTHR46796:SF6">
    <property type="entry name" value="ARAC SUBFAMILY"/>
    <property type="match status" value="1"/>
</dbReference>
<keyword evidence="6" id="KW-1185">Reference proteome</keyword>
<dbReference type="InterPro" id="IPR018060">
    <property type="entry name" value="HTH_AraC"/>
</dbReference>
<dbReference type="Pfam" id="PF14525">
    <property type="entry name" value="AraC_binding_2"/>
    <property type="match status" value="1"/>
</dbReference>
<reference evidence="5" key="1">
    <citation type="submission" date="2022-05" db="EMBL/GenBank/DDBJ databases">
        <authorList>
            <person name="Pankratov T."/>
        </authorList>
    </citation>
    <scope>NUCLEOTIDE SEQUENCE</scope>
    <source>
        <strain evidence="5">BP6-180914</strain>
    </source>
</reference>
<keyword evidence="1" id="KW-0805">Transcription regulation</keyword>
<dbReference type="Pfam" id="PF12833">
    <property type="entry name" value="HTH_18"/>
    <property type="match status" value="1"/>
</dbReference>
<evidence type="ECO:0000259" key="4">
    <source>
        <dbReference type="PROSITE" id="PS01124"/>
    </source>
</evidence>
<dbReference type="GO" id="GO:0003700">
    <property type="term" value="F:DNA-binding transcription factor activity"/>
    <property type="evidence" value="ECO:0007669"/>
    <property type="project" value="InterPro"/>
</dbReference>
<dbReference type="EMBL" id="JAMOIM010000011">
    <property type="protein sequence ID" value="MCW6509675.1"/>
    <property type="molecule type" value="Genomic_DNA"/>
</dbReference>
<evidence type="ECO:0000313" key="5">
    <source>
        <dbReference type="EMBL" id="MCW6509675.1"/>
    </source>
</evidence>
<protein>
    <submittedName>
        <fullName evidence="5">Helix-turn-helix domain-containing protein</fullName>
    </submittedName>
</protein>
<proteinExistence type="predicted"/>
<dbReference type="Gene3D" id="1.10.10.60">
    <property type="entry name" value="Homeodomain-like"/>
    <property type="match status" value="1"/>
</dbReference>
<dbReference type="Proteomes" id="UP001165667">
    <property type="component" value="Unassembled WGS sequence"/>
</dbReference>
<dbReference type="SMART" id="SM00342">
    <property type="entry name" value="HTH_ARAC"/>
    <property type="match status" value="1"/>
</dbReference>
<dbReference type="InterPro" id="IPR050204">
    <property type="entry name" value="AraC_XylS_family_regulators"/>
</dbReference>
<dbReference type="RefSeq" id="WP_282586049.1">
    <property type="nucleotide sequence ID" value="NZ_JAMOIM010000011.1"/>
</dbReference>
<dbReference type="PANTHER" id="PTHR46796">
    <property type="entry name" value="HTH-TYPE TRANSCRIPTIONAL ACTIVATOR RHAS-RELATED"/>
    <property type="match status" value="1"/>
</dbReference>
<organism evidence="5 6">
    <name type="scientific">Lichenifustis flavocetrariae</name>
    <dbReference type="NCBI Taxonomy" id="2949735"/>
    <lineage>
        <taxon>Bacteria</taxon>
        <taxon>Pseudomonadati</taxon>
        <taxon>Pseudomonadota</taxon>
        <taxon>Alphaproteobacteria</taxon>
        <taxon>Hyphomicrobiales</taxon>
        <taxon>Lichenihabitantaceae</taxon>
        <taxon>Lichenifustis</taxon>
    </lineage>
</organism>
<gene>
    <name evidence="5" type="ORF">M8523_16780</name>
</gene>
<dbReference type="InterPro" id="IPR020449">
    <property type="entry name" value="Tscrpt_reg_AraC-type_HTH"/>
</dbReference>
<evidence type="ECO:0000313" key="6">
    <source>
        <dbReference type="Proteomes" id="UP001165667"/>
    </source>
</evidence>